<dbReference type="Gene3D" id="3.40.50.300">
    <property type="entry name" value="P-loop containing nucleotide triphosphate hydrolases"/>
    <property type="match status" value="1"/>
</dbReference>
<dbReference type="VEuPathDB" id="VectorBase:ADIR004011"/>
<reference evidence="16" key="1">
    <citation type="submission" date="2013-03" db="EMBL/GenBank/DDBJ databases">
        <title>The Genome Sequence of Anopheles dirus WRAIR2.</title>
        <authorList>
            <consortium name="The Broad Institute Genomics Platform"/>
            <person name="Neafsey D.E."/>
            <person name="Walton C."/>
            <person name="Walker B."/>
            <person name="Young S.K."/>
            <person name="Zeng Q."/>
            <person name="Gargeya S."/>
            <person name="Fitzgerald M."/>
            <person name="Haas B."/>
            <person name="Abouelleil A."/>
            <person name="Allen A.W."/>
            <person name="Alvarado L."/>
            <person name="Arachchi H.M."/>
            <person name="Berlin A.M."/>
            <person name="Chapman S.B."/>
            <person name="Gainer-Dewar J."/>
            <person name="Goldberg J."/>
            <person name="Griggs A."/>
            <person name="Gujja S."/>
            <person name="Hansen M."/>
            <person name="Howarth C."/>
            <person name="Imamovic A."/>
            <person name="Ireland A."/>
            <person name="Larimer J."/>
            <person name="McCowan C."/>
            <person name="Murphy C."/>
            <person name="Pearson M."/>
            <person name="Poon T.W."/>
            <person name="Priest M."/>
            <person name="Roberts A."/>
            <person name="Saif S."/>
            <person name="Shea T."/>
            <person name="Sisk P."/>
            <person name="Sykes S."/>
            <person name="Wortman J."/>
            <person name="Nusbaum C."/>
            <person name="Birren B."/>
        </authorList>
    </citation>
    <scope>NUCLEOTIDE SEQUENCE [LARGE SCALE GENOMIC DNA]</scope>
    <source>
        <strain evidence="16">WRAIR2</strain>
    </source>
</reference>
<evidence type="ECO:0000256" key="13">
    <source>
        <dbReference type="ARBA" id="ARBA00023212"/>
    </source>
</evidence>
<comment type="similarity">
    <text evidence="4">Belongs to the dynein light intermediate chain family.</text>
</comment>
<evidence type="ECO:0000256" key="4">
    <source>
        <dbReference type="ARBA" id="ARBA00006831"/>
    </source>
</evidence>
<evidence type="ECO:0000256" key="7">
    <source>
        <dbReference type="ARBA" id="ARBA00022490"/>
    </source>
</evidence>
<evidence type="ECO:0000256" key="5">
    <source>
        <dbReference type="ARBA" id="ARBA00018863"/>
    </source>
</evidence>
<keyword evidence="11" id="KW-0969">Cilium</keyword>
<dbReference type="GO" id="GO:0035735">
    <property type="term" value="P:intraciliary transport involved in cilium assembly"/>
    <property type="evidence" value="ECO:0007669"/>
    <property type="project" value="InterPro"/>
</dbReference>
<comment type="subcellular location">
    <subcellularLocation>
        <location evidence="3">Cytoplasm</location>
        <location evidence="3">Cytoskeleton</location>
        <location evidence="3">Cilium axoneme</location>
    </subcellularLocation>
    <subcellularLocation>
        <location evidence="1">Cytoplasm</location>
        <location evidence="1">Cytoskeleton</location>
        <location evidence="1">Cilium basal body</location>
    </subcellularLocation>
    <subcellularLocation>
        <location evidence="2">Cytoplasm</location>
        <location evidence="2">Cytoskeleton</location>
        <location evidence="2">Microtubule organizing center</location>
        <location evidence="2">Centrosome</location>
    </subcellularLocation>
</comment>
<sequence length="346" mass="38317">MSELNSMEVDTTETIQDIAIKLVTEQLKNESRLATVPSERTLFVLGSKGVGKSTLINRFLDRDDVPRPTLALEYSFGRRTASGQGAQKNICNVWELGSLANSSQLIEMPIRSHGLDTFSSIIMLDLSQPDRLWTDLESVLNGLRQAIAKHAGPGQLEEMKTLTAHRIGKEHPDLNTLELFPFPIVIVGGKYDVYQNLDSEIRKHVCRCLRSIAHTLGAALVYYSAKNSSLSKLTRDTMNHLGFGSPSNPFRAAVFDHSAALVIPFGADSWERIGVTPSNSERIGLSFSTQIPQLPMANGGGVVPDDPAKDAGFREPTIDELRSQKDEELMYVLKDTEMRMKFEVVQ</sequence>
<evidence type="ECO:0000313" key="15">
    <source>
        <dbReference type="EnsemblMetazoa" id="ADIR004011-PA"/>
    </source>
</evidence>
<evidence type="ECO:0000256" key="12">
    <source>
        <dbReference type="ARBA" id="ARBA00023175"/>
    </source>
</evidence>
<evidence type="ECO:0000313" key="16">
    <source>
        <dbReference type="Proteomes" id="UP000075884"/>
    </source>
</evidence>
<evidence type="ECO:0000256" key="2">
    <source>
        <dbReference type="ARBA" id="ARBA00004300"/>
    </source>
</evidence>
<keyword evidence="10" id="KW-0243">Dynein</keyword>
<evidence type="ECO:0000256" key="9">
    <source>
        <dbReference type="ARBA" id="ARBA00022794"/>
    </source>
</evidence>
<keyword evidence="6" id="KW-0217">Developmental protein</keyword>
<proteinExistence type="inferred from homology"/>
<protein>
    <recommendedName>
        <fullName evidence="5">Cytoplasmic dynein 2 light intermediate chain 1</fullName>
    </recommendedName>
</protein>
<reference evidence="15" key="2">
    <citation type="submission" date="2020-05" db="UniProtKB">
        <authorList>
            <consortium name="EnsemblMetazoa"/>
        </authorList>
    </citation>
    <scope>IDENTIFICATION</scope>
    <source>
        <strain evidence="15">WRAIR2</strain>
    </source>
</reference>
<dbReference type="GO" id="GO:0005930">
    <property type="term" value="C:axoneme"/>
    <property type="evidence" value="ECO:0007669"/>
    <property type="project" value="UniProtKB-SubCell"/>
</dbReference>
<dbReference type="InterPro" id="IPR027417">
    <property type="entry name" value="P-loop_NTPase"/>
</dbReference>
<dbReference type="GO" id="GO:0045504">
    <property type="term" value="F:dynein heavy chain binding"/>
    <property type="evidence" value="ECO:0007669"/>
    <property type="project" value="TreeGrafter"/>
</dbReference>
<evidence type="ECO:0000256" key="10">
    <source>
        <dbReference type="ARBA" id="ARBA00023017"/>
    </source>
</evidence>
<evidence type="ECO:0000256" key="11">
    <source>
        <dbReference type="ARBA" id="ARBA00023069"/>
    </source>
</evidence>
<dbReference type="GO" id="GO:0005874">
    <property type="term" value="C:microtubule"/>
    <property type="evidence" value="ECO:0007669"/>
    <property type="project" value="UniProtKB-KW"/>
</dbReference>
<dbReference type="STRING" id="7168.A0A182N8N7"/>
<dbReference type="SMR" id="A0A182N8N7"/>
<dbReference type="Proteomes" id="UP000075884">
    <property type="component" value="Unassembled WGS sequence"/>
</dbReference>
<dbReference type="GO" id="GO:0036064">
    <property type="term" value="C:ciliary basal body"/>
    <property type="evidence" value="ECO:0007669"/>
    <property type="project" value="TreeGrafter"/>
</dbReference>
<dbReference type="PANTHER" id="PTHR13236:SF0">
    <property type="entry name" value="CYTOPLASMIC DYNEIN 2 LIGHT INTERMEDIATE CHAIN 1"/>
    <property type="match status" value="1"/>
</dbReference>
<keyword evidence="12" id="KW-0505">Motor protein</keyword>
<evidence type="ECO:0000256" key="8">
    <source>
        <dbReference type="ARBA" id="ARBA00022701"/>
    </source>
</evidence>
<name>A0A182N8N7_9DIPT</name>
<dbReference type="GO" id="GO:0035721">
    <property type="term" value="P:intraciliary retrograde transport"/>
    <property type="evidence" value="ECO:0007669"/>
    <property type="project" value="InterPro"/>
</dbReference>
<dbReference type="AlphaFoldDB" id="A0A182N8N7"/>
<evidence type="ECO:0000256" key="14">
    <source>
        <dbReference type="ARBA" id="ARBA00023273"/>
    </source>
</evidence>
<dbReference type="InterPro" id="IPR022780">
    <property type="entry name" value="Dynein_light_int_chain"/>
</dbReference>
<evidence type="ECO:0000256" key="1">
    <source>
        <dbReference type="ARBA" id="ARBA00004120"/>
    </source>
</evidence>
<evidence type="ECO:0000256" key="3">
    <source>
        <dbReference type="ARBA" id="ARBA00004430"/>
    </source>
</evidence>
<dbReference type="PRINTS" id="PR00449">
    <property type="entry name" value="RASTRNSFRMNG"/>
</dbReference>
<dbReference type="Pfam" id="PF05783">
    <property type="entry name" value="DLIC"/>
    <property type="match status" value="1"/>
</dbReference>
<dbReference type="SUPFAM" id="SSF52540">
    <property type="entry name" value="P-loop containing nucleoside triphosphate hydrolases"/>
    <property type="match status" value="1"/>
</dbReference>
<keyword evidence="9" id="KW-0970">Cilium biogenesis/degradation</keyword>
<dbReference type="EnsemblMetazoa" id="ADIR004011-RA">
    <property type="protein sequence ID" value="ADIR004011-PA"/>
    <property type="gene ID" value="ADIR004011"/>
</dbReference>
<keyword evidence="14" id="KW-0966">Cell projection</keyword>
<keyword evidence="13" id="KW-0206">Cytoskeleton</keyword>
<accession>A0A182N8N7</accession>
<dbReference type="InterPro" id="IPR040045">
    <property type="entry name" value="DYNC2LI1"/>
</dbReference>
<keyword evidence="8" id="KW-0493">Microtubule</keyword>
<evidence type="ECO:0000256" key="6">
    <source>
        <dbReference type="ARBA" id="ARBA00022473"/>
    </source>
</evidence>
<organism evidence="15 16">
    <name type="scientific">Anopheles dirus</name>
    <dbReference type="NCBI Taxonomy" id="7168"/>
    <lineage>
        <taxon>Eukaryota</taxon>
        <taxon>Metazoa</taxon>
        <taxon>Ecdysozoa</taxon>
        <taxon>Arthropoda</taxon>
        <taxon>Hexapoda</taxon>
        <taxon>Insecta</taxon>
        <taxon>Pterygota</taxon>
        <taxon>Neoptera</taxon>
        <taxon>Endopterygota</taxon>
        <taxon>Diptera</taxon>
        <taxon>Nematocera</taxon>
        <taxon>Culicoidea</taxon>
        <taxon>Culicidae</taxon>
        <taxon>Anophelinae</taxon>
        <taxon>Anopheles</taxon>
    </lineage>
</organism>
<keyword evidence="7" id="KW-0963">Cytoplasm</keyword>
<dbReference type="GO" id="GO:0005813">
    <property type="term" value="C:centrosome"/>
    <property type="evidence" value="ECO:0007669"/>
    <property type="project" value="UniProtKB-SubCell"/>
</dbReference>
<keyword evidence="16" id="KW-1185">Reference proteome</keyword>
<dbReference type="PANTHER" id="PTHR13236">
    <property type="entry name" value="DYNEIN 2 LIGHT INTERMEDIATE CHAIN, ISOFORM 2"/>
    <property type="match status" value="1"/>
</dbReference>
<dbReference type="GO" id="GO:0005868">
    <property type="term" value="C:cytoplasmic dynein complex"/>
    <property type="evidence" value="ECO:0007669"/>
    <property type="project" value="InterPro"/>
</dbReference>